<evidence type="ECO:0000313" key="13">
    <source>
        <dbReference type="EMBL" id="QEO57921.1"/>
    </source>
</evidence>
<keyword evidence="7" id="KW-0972">Capsule biogenesis/degradation</keyword>
<keyword evidence="5" id="KW-0762">Sugar transport</keyword>
<dbReference type="PANTHER" id="PTHR30413:SF10">
    <property type="entry name" value="CAPSULE POLYSACCHARIDE EXPORT INNER-MEMBRANE PROTEIN CTRC"/>
    <property type="match status" value="1"/>
</dbReference>
<evidence type="ECO:0000256" key="11">
    <source>
        <dbReference type="RuleBase" id="RU361157"/>
    </source>
</evidence>
<comment type="similarity">
    <text evidence="2 11">Belongs to the ABC-2 integral membrane protein family.</text>
</comment>
<evidence type="ECO:0000256" key="3">
    <source>
        <dbReference type="ARBA" id="ARBA00022448"/>
    </source>
</evidence>
<evidence type="ECO:0000256" key="5">
    <source>
        <dbReference type="ARBA" id="ARBA00022597"/>
    </source>
</evidence>
<evidence type="ECO:0000256" key="4">
    <source>
        <dbReference type="ARBA" id="ARBA00022475"/>
    </source>
</evidence>
<evidence type="ECO:0000313" key="14">
    <source>
        <dbReference type="Proteomes" id="UP000322509"/>
    </source>
</evidence>
<organism evidence="13 14">
    <name type="scientific">Francisella marina</name>
    <dbReference type="NCBI Taxonomy" id="2249302"/>
    <lineage>
        <taxon>Bacteria</taxon>
        <taxon>Pseudomonadati</taxon>
        <taxon>Pseudomonadota</taxon>
        <taxon>Gammaproteobacteria</taxon>
        <taxon>Thiotrichales</taxon>
        <taxon>Francisellaceae</taxon>
        <taxon>Francisella</taxon>
    </lineage>
</organism>
<accession>A0ABX5ZHH5</accession>
<sequence length="275" mass="31107">MNVNDTYISPIKLIKSIFINRKLISQMTRRDIVARFKGSFLGCVWLLLNPLIMLTIYTFVFSIVFKARFNDDSHLSNLSFATNLFVGLIIHSLISEVLSGAPKIILSNANYVKKVIFPLEILSIISLRVSLFNAFVSICALLIVFFLLNGYINWTVIFIPLVIIPFLPLILGLAWIIASLGVYMRDIDQFIGIILTVLLFLCPIFYPLSSLPMNLQGVVTLNPLTLIVEQLRDVVIYGHLPDLLSLSKYLVISSAICWLGFIWFQKTRKGFADVL</sequence>
<protein>
    <recommendedName>
        <fullName evidence="11">Transport permease protein</fullName>
    </recommendedName>
</protein>
<evidence type="ECO:0000256" key="10">
    <source>
        <dbReference type="ARBA" id="ARBA00023136"/>
    </source>
</evidence>
<dbReference type="Proteomes" id="UP000322509">
    <property type="component" value="Chromosome"/>
</dbReference>
<dbReference type="InterPro" id="IPR000412">
    <property type="entry name" value="ABC_2_transport"/>
</dbReference>
<feature type="transmembrane region" description="Helical" evidence="11">
    <location>
        <begin position="190"/>
        <end position="208"/>
    </location>
</feature>
<keyword evidence="9" id="KW-0625">Polysaccharide transport</keyword>
<name>A0ABX5ZHH5_9GAMM</name>
<keyword evidence="8 11" id="KW-1133">Transmembrane helix</keyword>
<feature type="transmembrane region" description="Helical" evidence="11">
    <location>
        <begin position="154"/>
        <end position="178"/>
    </location>
</feature>
<dbReference type="InterPro" id="IPR047817">
    <property type="entry name" value="ABC2_TM_bact-type"/>
</dbReference>
<feature type="transmembrane region" description="Helical" evidence="11">
    <location>
        <begin position="39"/>
        <end position="64"/>
    </location>
</feature>
<dbReference type="EMBL" id="CP043550">
    <property type="protein sequence ID" value="QEO57921.1"/>
    <property type="molecule type" value="Genomic_DNA"/>
</dbReference>
<evidence type="ECO:0000256" key="8">
    <source>
        <dbReference type="ARBA" id="ARBA00022989"/>
    </source>
</evidence>
<dbReference type="InterPro" id="IPR013525">
    <property type="entry name" value="ABC2_TM"/>
</dbReference>
<keyword evidence="10 11" id="KW-0472">Membrane</keyword>
<evidence type="ECO:0000256" key="9">
    <source>
        <dbReference type="ARBA" id="ARBA00023047"/>
    </source>
</evidence>
<dbReference type="Pfam" id="PF01061">
    <property type="entry name" value="ABC2_membrane"/>
    <property type="match status" value="1"/>
</dbReference>
<evidence type="ECO:0000256" key="1">
    <source>
        <dbReference type="ARBA" id="ARBA00004651"/>
    </source>
</evidence>
<evidence type="ECO:0000256" key="7">
    <source>
        <dbReference type="ARBA" id="ARBA00022903"/>
    </source>
</evidence>
<proteinExistence type="inferred from homology"/>
<feature type="transmembrane region" description="Helical" evidence="11">
    <location>
        <begin position="246"/>
        <end position="264"/>
    </location>
</feature>
<dbReference type="RefSeq" id="WP_149369019.1">
    <property type="nucleotide sequence ID" value="NZ_CP043550.1"/>
</dbReference>
<comment type="subcellular location">
    <subcellularLocation>
        <location evidence="11">Cell inner membrane</location>
        <topology evidence="11">Multi-pass membrane protein</topology>
    </subcellularLocation>
    <subcellularLocation>
        <location evidence="1">Cell membrane</location>
        <topology evidence="1">Multi-pass membrane protein</topology>
    </subcellularLocation>
</comment>
<feature type="transmembrane region" description="Helical" evidence="11">
    <location>
        <begin position="84"/>
        <end position="106"/>
    </location>
</feature>
<evidence type="ECO:0000256" key="6">
    <source>
        <dbReference type="ARBA" id="ARBA00022692"/>
    </source>
</evidence>
<dbReference type="PANTHER" id="PTHR30413">
    <property type="entry name" value="INNER MEMBRANE TRANSPORT PERMEASE"/>
    <property type="match status" value="1"/>
</dbReference>
<feature type="domain" description="ABC transmembrane type-2" evidence="12">
    <location>
        <begin position="41"/>
        <end position="267"/>
    </location>
</feature>
<keyword evidence="6 11" id="KW-0812">Transmembrane</keyword>
<reference evidence="13 14" key="1">
    <citation type="submission" date="2019-09" db="EMBL/GenBank/DDBJ databases">
        <title>Complete genome sequence of Francisella marina E103-15.</title>
        <authorList>
            <person name="Tekedar H.C."/>
            <person name="Griffin M.J."/>
            <person name="Waldbieser G.C."/>
            <person name="Soto E."/>
        </authorList>
    </citation>
    <scope>NUCLEOTIDE SEQUENCE [LARGE SCALE GENOMIC DNA]</scope>
    <source>
        <strain evidence="13 14">E103-15</strain>
    </source>
</reference>
<dbReference type="PROSITE" id="PS51012">
    <property type="entry name" value="ABC_TM2"/>
    <property type="match status" value="1"/>
</dbReference>
<feature type="transmembrane region" description="Helical" evidence="11">
    <location>
        <begin position="127"/>
        <end position="148"/>
    </location>
</feature>
<evidence type="ECO:0000256" key="2">
    <source>
        <dbReference type="ARBA" id="ARBA00007783"/>
    </source>
</evidence>
<keyword evidence="3 11" id="KW-0813">Transport</keyword>
<gene>
    <name evidence="13" type="ORF">F0R74_08705</name>
</gene>
<dbReference type="PRINTS" id="PR00164">
    <property type="entry name" value="ABC2TRNSPORT"/>
</dbReference>
<keyword evidence="14" id="KW-1185">Reference proteome</keyword>
<evidence type="ECO:0000259" key="12">
    <source>
        <dbReference type="PROSITE" id="PS51012"/>
    </source>
</evidence>
<keyword evidence="4 11" id="KW-1003">Cell membrane</keyword>